<dbReference type="Gene3D" id="2.60.120.10">
    <property type="entry name" value="Jelly Rolls"/>
    <property type="match status" value="3"/>
</dbReference>
<evidence type="ECO:0000313" key="3">
    <source>
        <dbReference type="EMBL" id="CDW81071.1"/>
    </source>
</evidence>
<dbReference type="OrthoDB" id="288359at2759"/>
<reference evidence="3 4" key="1">
    <citation type="submission" date="2014-06" db="EMBL/GenBank/DDBJ databases">
        <authorList>
            <person name="Swart Estienne"/>
        </authorList>
    </citation>
    <scope>NUCLEOTIDE SEQUENCE [LARGE SCALE GENOMIC DNA]</scope>
    <source>
        <strain evidence="3 4">130c</strain>
    </source>
</reference>
<feature type="compositionally biased region" description="Polar residues" evidence="1">
    <location>
        <begin position="420"/>
        <end position="430"/>
    </location>
</feature>
<dbReference type="Pfam" id="PF00027">
    <property type="entry name" value="cNMP_binding"/>
    <property type="match status" value="1"/>
</dbReference>
<dbReference type="InParanoid" id="A0A078AGU9"/>
<dbReference type="PROSITE" id="PS50042">
    <property type="entry name" value="CNMP_BINDING_3"/>
    <property type="match status" value="3"/>
</dbReference>
<proteinExistence type="predicted"/>
<sequence length="982" mass="113161">MHQAKSFESTLTDQRQSSSPKGRPARKQQSTLERILNKPQKNRTDGDLEKLVPLIKQIEFFIERDVKDSDFTDIVSCLTYEFKPSGKDVFEYGIIIFRLLSTALGSIGEKFYIILQGTVSVMIPNPDIKDFKKRYEEFMYQKQKGTDKSSDKSQLELHHRDQRKNTLKIEDESKMQEMKLLLKNKQQEWASTMRPSGISNDSLQKFNIQENQIDLSKKSQGTLEIDGELSETYDQENEDLIIDNQNSKIEIVINNEEKQPRSRNRSFKKVKSIKEDLPPLFSEFTQLKAGKSFGELALIKNKPRAATIKCTEDCHFAVMSKTDYEKVLQKIELKKMQKIIDFLHQLPFFKVWTKTSLGKLHYSFEERLFKRNQVVYREGDASEMVYIIKSGEFEVTKRFVKQTVREIDVTSYIGPKANQKNEQELNLNSETTEDDSYDKVVKNGRDKSQKGSKHQVPQIQLASRLRNTETFKILLLGPGQMFGEDDVVHERPYSQTIICRSNTGLTFAMRANEFFRKLKSNEECWKIILNQVLQKDNQMRSRMLKIDQVFHKEITNPIVDGNSSQSRAKQVQYPNILQKHNLKVTQKRLDDFRETIGEIIKKQKNEGLIIDPNEQYASILQSQSPVRKTEQELNDSNQSPSSKTINKSTFIAKPNKISLDQSPEKQSVITIKETKKSRNQLTPDITSKQTVTSSNNFKYMQSIYNELNTISNPIIQQINPNSSQYQESNIKIEDYDQRQAWTSQNYRTQINRTMSVNSRPINELTRQRIIMMKTSQQKFRANQINQILGSSAKLGGVVGGGLSQMMSGLSPMRSQVMNHTINYEGRNQYMSVAHTLKPTSQSILSSIVAPHLSNQVLAPHIAQKIYLKNKLLSIQRGLTGSSLEESKSRSRSFMNKRMNRSRLQQDRTNLNQTINAGFMPNAYIQLNKSSSDVHQVSTGSTGIQKFTNEQIQQQHIEMQKLKVNTPSTLIIKPIKLEKNCLL</sequence>
<dbReference type="GO" id="GO:0005952">
    <property type="term" value="C:cAMP-dependent protein kinase complex"/>
    <property type="evidence" value="ECO:0007669"/>
    <property type="project" value="InterPro"/>
</dbReference>
<feature type="compositionally biased region" description="Polar residues" evidence="1">
    <location>
        <begin position="634"/>
        <end position="648"/>
    </location>
</feature>
<dbReference type="GO" id="GO:0004862">
    <property type="term" value="F:cAMP-dependent protein kinase inhibitor activity"/>
    <property type="evidence" value="ECO:0007669"/>
    <property type="project" value="TreeGrafter"/>
</dbReference>
<evidence type="ECO:0000313" key="4">
    <source>
        <dbReference type="Proteomes" id="UP000039865"/>
    </source>
</evidence>
<feature type="compositionally biased region" description="Basic and acidic residues" evidence="1">
    <location>
        <begin position="437"/>
        <end position="449"/>
    </location>
</feature>
<gene>
    <name evidence="3" type="primary">Contig10678.g11410</name>
    <name evidence="3" type="ORF">STYLEM_10079</name>
</gene>
<protein>
    <recommendedName>
        <fullName evidence="2">Cyclic nucleotide-binding domain-containing protein</fullName>
    </recommendedName>
</protein>
<feature type="region of interest" description="Disordered" evidence="1">
    <location>
        <begin position="142"/>
        <end position="162"/>
    </location>
</feature>
<feature type="region of interest" description="Disordered" evidence="1">
    <location>
        <begin position="1"/>
        <end position="44"/>
    </location>
</feature>
<dbReference type="InterPro" id="IPR018490">
    <property type="entry name" value="cNMP-bd_dom_sf"/>
</dbReference>
<dbReference type="GO" id="GO:0005829">
    <property type="term" value="C:cytosol"/>
    <property type="evidence" value="ECO:0007669"/>
    <property type="project" value="TreeGrafter"/>
</dbReference>
<dbReference type="GO" id="GO:0034236">
    <property type="term" value="F:protein kinase A catalytic subunit binding"/>
    <property type="evidence" value="ECO:0007669"/>
    <property type="project" value="TreeGrafter"/>
</dbReference>
<dbReference type="InterPro" id="IPR014710">
    <property type="entry name" value="RmlC-like_jellyroll"/>
</dbReference>
<feature type="domain" description="Cyclic nucleotide-binding" evidence="2">
    <location>
        <begin position="105"/>
        <end position="122"/>
    </location>
</feature>
<feature type="compositionally biased region" description="Polar residues" evidence="1">
    <location>
        <begin position="1"/>
        <end position="20"/>
    </location>
</feature>
<dbReference type="Proteomes" id="UP000039865">
    <property type="component" value="Unassembled WGS sequence"/>
</dbReference>
<feature type="region of interest" description="Disordered" evidence="1">
    <location>
        <begin position="623"/>
        <end position="648"/>
    </location>
</feature>
<organism evidence="3 4">
    <name type="scientific">Stylonychia lemnae</name>
    <name type="common">Ciliate</name>
    <dbReference type="NCBI Taxonomy" id="5949"/>
    <lineage>
        <taxon>Eukaryota</taxon>
        <taxon>Sar</taxon>
        <taxon>Alveolata</taxon>
        <taxon>Ciliophora</taxon>
        <taxon>Intramacronucleata</taxon>
        <taxon>Spirotrichea</taxon>
        <taxon>Stichotrichia</taxon>
        <taxon>Sporadotrichida</taxon>
        <taxon>Oxytrichidae</taxon>
        <taxon>Stylonychinae</taxon>
        <taxon>Stylonychia</taxon>
    </lineage>
</organism>
<dbReference type="CDD" id="cd00038">
    <property type="entry name" value="CAP_ED"/>
    <property type="match status" value="2"/>
</dbReference>
<dbReference type="AlphaFoldDB" id="A0A078AGU9"/>
<feature type="domain" description="Cyclic nucleotide-binding" evidence="2">
    <location>
        <begin position="348"/>
        <end position="417"/>
    </location>
</feature>
<dbReference type="GO" id="GO:0030552">
    <property type="term" value="F:cAMP binding"/>
    <property type="evidence" value="ECO:0007669"/>
    <property type="project" value="TreeGrafter"/>
</dbReference>
<feature type="region of interest" description="Disordered" evidence="1">
    <location>
        <begin position="420"/>
        <end position="458"/>
    </location>
</feature>
<dbReference type="SUPFAM" id="SSF51206">
    <property type="entry name" value="cAMP-binding domain-like"/>
    <property type="match status" value="2"/>
</dbReference>
<dbReference type="PANTHER" id="PTHR11635">
    <property type="entry name" value="CAMP-DEPENDENT PROTEIN KINASE REGULATORY CHAIN"/>
    <property type="match status" value="1"/>
</dbReference>
<dbReference type="InterPro" id="IPR000595">
    <property type="entry name" value="cNMP-bd_dom"/>
</dbReference>
<feature type="domain" description="Cyclic nucleotide-binding" evidence="2">
    <location>
        <begin position="284"/>
        <end position="345"/>
    </location>
</feature>
<accession>A0A078AGU9</accession>
<dbReference type="EMBL" id="CCKQ01009579">
    <property type="protein sequence ID" value="CDW81071.1"/>
    <property type="molecule type" value="Genomic_DNA"/>
</dbReference>
<dbReference type="PANTHER" id="PTHR11635:SF152">
    <property type="entry name" value="CAMP-DEPENDENT PROTEIN KINASE TYPE I REGULATORY SUBUNIT-RELATED"/>
    <property type="match status" value="1"/>
</dbReference>
<dbReference type="PROSITE" id="PS00889">
    <property type="entry name" value="CNMP_BINDING_2"/>
    <property type="match status" value="1"/>
</dbReference>
<evidence type="ECO:0000259" key="2">
    <source>
        <dbReference type="PROSITE" id="PS50042"/>
    </source>
</evidence>
<name>A0A078AGU9_STYLE</name>
<dbReference type="InterPro" id="IPR018488">
    <property type="entry name" value="cNMP-bd_CS"/>
</dbReference>
<evidence type="ECO:0000256" key="1">
    <source>
        <dbReference type="SAM" id="MobiDB-lite"/>
    </source>
</evidence>
<keyword evidence="4" id="KW-1185">Reference proteome</keyword>
<dbReference type="InterPro" id="IPR050503">
    <property type="entry name" value="cAMP-dep_PK_reg_su-like"/>
</dbReference>